<organism evidence="1 2">
    <name type="scientific">Agromyces neolithicus</name>
    <dbReference type="NCBI Taxonomy" id="269420"/>
    <lineage>
        <taxon>Bacteria</taxon>
        <taxon>Bacillati</taxon>
        <taxon>Actinomycetota</taxon>
        <taxon>Actinomycetes</taxon>
        <taxon>Micrococcales</taxon>
        <taxon>Microbacteriaceae</taxon>
        <taxon>Agromyces</taxon>
    </lineage>
</organism>
<dbReference type="RefSeq" id="WP_344293026.1">
    <property type="nucleotide sequence ID" value="NZ_BAAANJ010000001.1"/>
</dbReference>
<gene>
    <name evidence="1" type="ORF">GCM10009749_04920</name>
</gene>
<dbReference type="EMBL" id="BAAANJ010000001">
    <property type="protein sequence ID" value="GAA1800113.1"/>
    <property type="molecule type" value="Genomic_DNA"/>
</dbReference>
<keyword evidence="2" id="KW-1185">Reference proteome</keyword>
<protein>
    <submittedName>
        <fullName evidence="1">Uncharacterized protein</fullName>
    </submittedName>
</protein>
<evidence type="ECO:0000313" key="2">
    <source>
        <dbReference type="Proteomes" id="UP001500002"/>
    </source>
</evidence>
<evidence type="ECO:0000313" key="1">
    <source>
        <dbReference type="EMBL" id="GAA1800113.1"/>
    </source>
</evidence>
<comment type="caution">
    <text evidence="1">The sequence shown here is derived from an EMBL/GenBank/DDBJ whole genome shotgun (WGS) entry which is preliminary data.</text>
</comment>
<sequence>MNASSLTLGRSQSGSTIVARAHSRGLNERIALRVGLALIAYSRHQSERLSTDSVLLRRQNTQLAHRVLGGNTRHNALIAPTLR</sequence>
<accession>A0ABN2LV69</accession>
<name>A0ABN2LV69_9MICO</name>
<dbReference type="Proteomes" id="UP001500002">
    <property type="component" value="Unassembled WGS sequence"/>
</dbReference>
<proteinExistence type="predicted"/>
<reference evidence="1 2" key="1">
    <citation type="journal article" date="2019" name="Int. J. Syst. Evol. Microbiol.">
        <title>The Global Catalogue of Microorganisms (GCM) 10K type strain sequencing project: providing services to taxonomists for standard genome sequencing and annotation.</title>
        <authorList>
            <consortium name="The Broad Institute Genomics Platform"/>
            <consortium name="The Broad Institute Genome Sequencing Center for Infectious Disease"/>
            <person name="Wu L."/>
            <person name="Ma J."/>
        </authorList>
    </citation>
    <scope>NUCLEOTIDE SEQUENCE [LARGE SCALE GENOMIC DNA]</scope>
    <source>
        <strain evidence="1 2">JCM 14322</strain>
    </source>
</reference>